<evidence type="ECO:0000313" key="3">
    <source>
        <dbReference type="Proteomes" id="UP000829685"/>
    </source>
</evidence>
<sequence length="680" mass="77682">MSTIKGHHLKTGETHRMGYADLSIPECPAGCWPDRELVGRVINRQTSISVTHAEPQDFGQQSAAERLYAHVPIKPWQTRLLRIKPDPNSANPVECRLLVADILHWDGMGIDDDDVLQEVSYIALSYEWGSPNFSESVIVNNVTYPITANLFGALKALQSLTDATYLWVDALCINQHDQIEKSIQVRRMKNIYQKASRVVAWNPDWDDDRTAVLRTVLKCDFVNRAHSQDCFRFCQQFLEVAMSAQLFERTWVRQEMFAAHNVHVQYGTLVFKHQEVLEKVQELESHTQAVRKCYPAQLHWLQQPSLAAKLLFYASDLFEDLSGREPTTLTAALLSNGYFKATDPRDLVYGVLGITDVRTDTKDVDSGFGTESPTLAIDYSRTISQVFQSAVVYVMRRDLNLDILYLDDPNIRAASVDFPSWTPDWRCLYQICDRDCIDNGPVETFRMRTKALSNSFQSSRSSRLGEPGAVWRPNPHWNVNGVLKLKGIRMAAIDVAIEASEGWRQYEVFFSDEECKTTHFRRISRAINRWFDETFEPSDSPMVNRKATITAQGSRIIELFKRYLKADSLVVFFTSIAFVHPIVSRGDEIVLLQGSPLPFLLRKHGNTEYRLVCPTTHFPTSPIESIKRDSDGLWSRWTDDQLLIKKAQNVSYTSPELSHLWSEVLEDPVVTSELEDFSLV</sequence>
<dbReference type="PANTHER" id="PTHR24148">
    <property type="entry name" value="ANKYRIN REPEAT DOMAIN-CONTAINING PROTEIN 39 HOMOLOG-RELATED"/>
    <property type="match status" value="1"/>
</dbReference>
<proteinExistence type="predicted"/>
<organism evidence="2 3">
    <name type="scientific">Neoarthrinium moseri</name>
    <dbReference type="NCBI Taxonomy" id="1658444"/>
    <lineage>
        <taxon>Eukaryota</taxon>
        <taxon>Fungi</taxon>
        <taxon>Dikarya</taxon>
        <taxon>Ascomycota</taxon>
        <taxon>Pezizomycotina</taxon>
        <taxon>Sordariomycetes</taxon>
        <taxon>Xylariomycetidae</taxon>
        <taxon>Amphisphaeriales</taxon>
        <taxon>Apiosporaceae</taxon>
        <taxon>Neoarthrinium</taxon>
    </lineage>
</organism>
<evidence type="ECO:0000259" key="1">
    <source>
        <dbReference type="Pfam" id="PF06985"/>
    </source>
</evidence>
<keyword evidence="3" id="KW-1185">Reference proteome</keyword>
<evidence type="ECO:0000313" key="2">
    <source>
        <dbReference type="EMBL" id="KAI1867019.1"/>
    </source>
</evidence>
<dbReference type="InterPro" id="IPR010730">
    <property type="entry name" value="HET"/>
</dbReference>
<reference evidence="2" key="1">
    <citation type="submission" date="2021-03" db="EMBL/GenBank/DDBJ databases">
        <title>Revisited historic fungal species revealed as producer of novel bioactive compounds through whole genome sequencing and comparative genomics.</title>
        <authorList>
            <person name="Vignolle G.A."/>
            <person name="Hochenegger N."/>
            <person name="Mach R.L."/>
            <person name="Mach-Aigner A.R."/>
            <person name="Javad Rahimi M."/>
            <person name="Salim K.A."/>
            <person name="Chan C.M."/>
            <person name="Lim L.B.L."/>
            <person name="Cai F."/>
            <person name="Druzhinina I.S."/>
            <person name="U'Ren J.M."/>
            <person name="Derntl C."/>
        </authorList>
    </citation>
    <scope>NUCLEOTIDE SEQUENCE</scope>
    <source>
        <strain evidence="2">TUCIM 5799</strain>
    </source>
</reference>
<dbReference type="PANTHER" id="PTHR24148:SF64">
    <property type="entry name" value="HETEROKARYON INCOMPATIBILITY DOMAIN-CONTAINING PROTEIN"/>
    <property type="match status" value="1"/>
</dbReference>
<dbReference type="InterPro" id="IPR052895">
    <property type="entry name" value="HetReg/Transcr_Mod"/>
</dbReference>
<comment type="caution">
    <text evidence="2">The sequence shown here is derived from an EMBL/GenBank/DDBJ whole genome shotgun (WGS) entry which is preliminary data.</text>
</comment>
<dbReference type="EMBL" id="JAFIMR010000019">
    <property type="protein sequence ID" value="KAI1867019.1"/>
    <property type="molecule type" value="Genomic_DNA"/>
</dbReference>
<accession>A0A9P9WJX5</accession>
<feature type="domain" description="Heterokaryon incompatibility" evidence="1">
    <location>
        <begin position="121"/>
        <end position="255"/>
    </location>
</feature>
<dbReference type="AlphaFoldDB" id="A0A9P9WJX5"/>
<name>A0A9P9WJX5_9PEZI</name>
<protein>
    <recommendedName>
        <fullName evidence="1">Heterokaryon incompatibility domain-containing protein</fullName>
    </recommendedName>
</protein>
<dbReference type="Pfam" id="PF06985">
    <property type="entry name" value="HET"/>
    <property type="match status" value="1"/>
</dbReference>
<dbReference type="Proteomes" id="UP000829685">
    <property type="component" value="Unassembled WGS sequence"/>
</dbReference>
<gene>
    <name evidence="2" type="ORF">JX265_007595</name>
</gene>